<dbReference type="Proteomes" id="UP001157134">
    <property type="component" value="Unassembled WGS sequence"/>
</dbReference>
<organism evidence="1 2">
    <name type="scientific">Thalassotalea loyana</name>
    <dbReference type="NCBI Taxonomy" id="280483"/>
    <lineage>
        <taxon>Bacteria</taxon>
        <taxon>Pseudomonadati</taxon>
        <taxon>Pseudomonadota</taxon>
        <taxon>Gammaproteobacteria</taxon>
        <taxon>Alteromonadales</taxon>
        <taxon>Colwelliaceae</taxon>
        <taxon>Thalassotalea</taxon>
    </lineage>
</organism>
<dbReference type="CDD" id="cd02440">
    <property type="entry name" value="AdoMet_MTases"/>
    <property type="match status" value="1"/>
</dbReference>
<dbReference type="EMBL" id="BSSV01000011">
    <property type="protein sequence ID" value="GLX87386.1"/>
    <property type="molecule type" value="Genomic_DNA"/>
</dbReference>
<accession>A0ABQ6HH11</accession>
<dbReference type="InterPro" id="IPR029063">
    <property type="entry name" value="SAM-dependent_MTases_sf"/>
</dbReference>
<comment type="caution">
    <text evidence="1">The sequence shown here is derived from an EMBL/GenBank/DDBJ whole genome shotgun (WGS) entry which is preliminary data.</text>
</comment>
<dbReference type="Gene3D" id="3.40.50.150">
    <property type="entry name" value="Vaccinia Virus protein VP39"/>
    <property type="match status" value="1"/>
</dbReference>
<dbReference type="GO" id="GO:0032259">
    <property type="term" value="P:methylation"/>
    <property type="evidence" value="ECO:0007669"/>
    <property type="project" value="UniProtKB-KW"/>
</dbReference>
<keyword evidence="1" id="KW-0489">Methyltransferase</keyword>
<sequence>MRLLNHINRGKVIRLVNQPTQRIAVIEDPHYLWLTFDNIIQSVMLKRKPERLLMPHQQALLIPLLFSSPKNILELGLGGGSFTRAITHLLPEANLITAEYDSDVITLFRAHFNPTSRKYCINHQTGESLLQQQHGKYDWVVCDIYAQHNHQFLEQVKESIANMRNPACWTINLPDLDERQLNALLAELKQTAFNLYQTTGTKYQVSYLEIPRFKNVIVYILPEPCIERDSTHSSLPAHLRLRLSTAWRFRQKVTLSDK</sequence>
<gene>
    <name evidence="1" type="ORF">tloyanaT_36390</name>
</gene>
<keyword evidence="1" id="KW-0808">Transferase</keyword>
<keyword evidence="2" id="KW-1185">Reference proteome</keyword>
<dbReference type="GO" id="GO:0008168">
    <property type="term" value="F:methyltransferase activity"/>
    <property type="evidence" value="ECO:0007669"/>
    <property type="project" value="UniProtKB-KW"/>
</dbReference>
<proteinExistence type="predicted"/>
<reference evidence="1 2" key="1">
    <citation type="submission" date="2023-03" db="EMBL/GenBank/DDBJ databases">
        <title>Thalassotalea loyana LMG 22536T draft genome sequence.</title>
        <authorList>
            <person name="Sawabe T."/>
        </authorList>
    </citation>
    <scope>NUCLEOTIDE SEQUENCE [LARGE SCALE GENOMIC DNA]</scope>
    <source>
        <strain evidence="1 2">LMG 22536</strain>
    </source>
</reference>
<evidence type="ECO:0000313" key="1">
    <source>
        <dbReference type="EMBL" id="GLX87386.1"/>
    </source>
</evidence>
<dbReference type="SUPFAM" id="SSF53335">
    <property type="entry name" value="S-adenosyl-L-methionine-dependent methyltransferases"/>
    <property type="match status" value="1"/>
</dbReference>
<name>A0ABQ6HH11_9GAMM</name>
<protein>
    <submittedName>
        <fullName evidence="1">SAM-dependent methyltransferase</fullName>
    </submittedName>
</protein>
<evidence type="ECO:0000313" key="2">
    <source>
        <dbReference type="Proteomes" id="UP001157134"/>
    </source>
</evidence>
<dbReference type="RefSeq" id="WP_284301411.1">
    <property type="nucleotide sequence ID" value="NZ_BSSV01000011.1"/>
</dbReference>